<dbReference type="EMBL" id="BTRK01000002">
    <property type="protein sequence ID" value="GMR38108.1"/>
    <property type="molecule type" value="Genomic_DNA"/>
</dbReference>
<gene>
    <name evidence="1" type="ORF">PMAYCL1PPCAC_08303</name>
</gene>
<keyword evidence="2" id="KW-1185">Reference proteome</keyword>
<sequence length="136" mass="16000">MGRTRLLHRFLLIDFLVIQRGKNMHISKVIVHISRALSPFLLMQTIRLLRLALLFYIQILICSEYLKKSRNHPSSNVNLAEISMNVIVHQSLNTVLVRLSRQNNSIQKRDTLFRILRSRVKFVRRLIAKIANLFIN</sequence>
<organism evidence="1 2">
    <name type="scientific">Pristionchus mayeri</name>
    <dbReference type="NCBI Taxonomy" id="1317129"/>
    <lineage>
        <taxon>Eukaryota</taxon>
        <taxon>Metazoa</taxon>
        <taxon>Ecdysozoa</taxon>
        <taxon>Nematoda</taxon>
        <taxon>Chromadorea</taxon>
        <taxon>Rhabditida</taxon>
        <taxon>Rhabditina</taxon>
        <taxon>Diplogasteromorpha</taxon>
        <taxon>Diplogasteroidea</taxon>
        <taxon>Neodiplogasteridae</taxon>
        <taxon>Pristionchus</taxon>
    </lineage>
</organism>
<dbReference type="Proteomes" id="UP001328107">
    <property type="component" value="Unassembled WGS sequence"/>
</dbReference>
<protein>
    <submittedName>
        <fullName evidence="1">Uncharacterized protein</fullName>
    </submittedName>
</protein>
<accession>A0AAN4ZBG4</accession>
<proteinExistence type="predicted"/>
<dbReference type="AlphaFoldDB" id="A0AAN4ZBG4"/>
<comment type="caution">
    <text evidence="1">The sequence shown here is derived from an EMBL/GenBank/DDBJ whole genome shotgun (WGS) entry which is preliminary data.</text>
</comment>
<name>A0AAN4ZBG4_9BILA</name>
<reference evidence="2" key="1">
    <citation type="submission" date="2022-10" db="EMBL/GenBank/DDBJ databases">
        <title>Genome assembly of Pristionchus species.</title>
        <authorList>
            <person name="Yoshida K."/>
            <person name="Sommer R.J."/>
        </authorList>
    </citation>
    <scope>NUCLEOTIDE SEQUENCE [LARGE SCALE GENOMIC DNA]</scope>
    <source>
        <strain evidence="2">RS5460</strain>
    </source>
</reference>
<evidence type="ECO:0000313" key="1">
    <source>
        <dbReference type="EMBL" id="GMR38108.1"/>
    </source>
</evidence>
<evidence type="ECO:0000313" key="2">
    <source>
        <dbReference type="Proteomes" id="UP001328107"/>
    </source>
</evidence>